<dbReference type="SUPFAM" id="SSF48008">
    <property type="entry name" value="GntR ligand-binding domain-like"/>
    <property type="match status" value="1"/>
</dbReference>
<evidence type="ECO:0000259" key="4">
    <source>
        <dbReference type="PROSITE" id="PS50949"/>
    </source>
</evidence>
<dbReference type="Gene3D" id="1.20.120.530">
    <property type="entry name" value="GntR ligand-binding domain-like"/>
    <property type="match status" value="1"/>
</dbReference>
<dbReference type="InterPro" id="IPR000524">
    <property type="entry name" value="Tscrpt_reg_HTH_GntR"/>
</dbReference>
<dbReference type="RefSeq" id="WP_160826284.1">
    <property type="nucleotide sequence ID" value="NZ_JBHSXE010000001.1"/>
</dbReference>
<dbReference type="InterPro" id="IPR036388">
    <property type="entry name" value="WH-like_DNA-bd_sf"/>
</dbReference>
<organism evidence="5 6">
    <name type="scientific">Actinomadura yumaensis</name>
    <dbReference type="NCBI Taxonomy" id="111807"/>
    <lineage>
        <taxon>Bacteria</taxon>
        <taxon>Bacillati</taxon>
        <taxon>Actinomycetota</taxon>
        <taxon>Actinomycetes</taxon>
        <taxon>Streptosporangiales</taxon>
        <taxon>Thermomonosporaceae</taxon>
        <taxon>Actinomadura</taxon>
    </lineage>
</organism>
<reference evidence="6" key="1">
    <citation type="journal article" date="2019" name="Int. J. Syst. Evol. Microbiol.">
        <title>The Global Catalogue of Microorganisms (GCM) 10K type strain sequencing project: providing services to taxonomists for standard genome sequencing and annotation.</title>
        <authorList>
            <consortium name="The Broad Institute Genomics Platform"/>
            <consortium name="The Broad Institute Genome Sequencing Center for Infectious Disease"/>
            <person name="Wu L."/>
            <person name="Ma J."/>
        </authorList>
    </citation>
    <scope>NUCLEOTIDE SEQUENCE [LARGE SCALE GENOMIC DNA]</scope>
    <source>
        <strain evidence="6">JCM 3369</strain>
    </source>
</reference>
<keyword evidence="1" id="KW-0805">Transcription regulation</keyword>
<dbReference type="InterPro" id="IPR036390">
    <property type="entry name" value="WH_DNA-bd_sf"/>
</dbReference>
<dbReference type="PROSITE" id="PS50949">
    <property type="entry name" value="HTH_GNTR"/>
    <property type="match status" value="1"/>
</dbReference>
<dbReference type="Proteomes" id="UP001596380">
    <property type="component" value="Unassembled WGS sequence"/>
</dbReference>
<dbReference type="SMART" id="SM00345">
    <property type="entry name" value="HTH_GNTR"/>
    <property type="match status" value="1"/>
</dbReference>
<evidence type="ECO:0000256" key="3">
    <source>
        <dbReference type="ARBA" id="ARBA00023163"/>
    </source>
</evidence>
<dbReference type="SMART" id="SM00895">
    <property type="entry name" value="FCD"/>
    <property type="match status" value="1"/>
</dbReference>
<gene>
    <name evidence="5" type="ORF">ACFQKB_13580</name>
</gene>
<dbReference type="InterPro" id="IPR008920">
    <property type="entry name" value="TF_FadR/GntR_C"/>
</dbReference>
<dbReference type="SUPFAM" id="SSF46785">
    <property type="entry name" value="Winged helix' DNA-binding domain"/>
    <property type="match status" value="1"/>
</dbReference>
<dbReference type="InterPro" id="IPR011711">
    <property type="entry name" value="GntR_C"/>
</dbReference>
<accession>A0ABW2CGS6</accession>
<evidence type="ECO:0000256" key="1">
    <source>
        <dbReference type="ARBA" id="ARBA00023015"/>
    </source>
</evidence>
<dbReference type="CDD" id="cd07377">
    <property type="entry name" value="WHTH_GntR"/>
    <property type="match status" value="1"/>
</dbReference>
<keyword evidence="6" id="KW-1185">Reference proteome</keyword>
<dbReference type="Gene3D" id="1.10.10.10">
    <property type="entry name" value="Winged helix-like DNA-binding domain superfamily/Winged helix DNA-binding domain"/>
    <property type="match status" value="1"/>
</dbReference>
<name>A0ABW2CGS6_9ACTN</name>
<evidence type="ECO:0000313" key="5">
    <source>
        <dbReference type="EMBL" id="MFC6880792.1"/>
    </source>
</evidence>
<comment type="caution">
    <text evidence="5">The sequence shown here is derived from an EMBL/GenBank/DDBJ whole genome shotgun (WGS) entry which is preliminary data.</text>
</comment>
<evidence type="ECO:0000256" key="2">
    <source>
        <dbReference type="ARBA" id="ARBA00023125"/>
    </source>
</evidence>
<dbReference type="Pfam" id="PF00392">
    <property type="entry name" value="GntR"/>
    <property type="match status" value="1"/>
</dbReference>
<protein>
    <submittedName>
        <fullName evidence="5">GntR family transcriptional regulator</fullName>
    </submittedName>
</protein>
<dbReference type="Pfam" id="PF07729">
    <property type="entry name" value="FCD"/>
    <property type="match status" value="1"/>
</dbReference>
<keyword evidence="2" id="KW-0238">DNA-binding</keyword>
<proteinExistence type="predicted"/>
<feature type="domain" description="HTH gntR-type" evidence="4">
    <location>
        <begin position="15"/>
        <end position="82"/>
    </location>
</feature>
<keyword evidence="3" id="KW-0804">Transcription</keyword>
<dbReference type="PANTHER" id="PTHR43537">
    <property type="entry name" value="TRANSCRIPTIONAL REGULATOR, GNTR FAMILY"/>
    <property type="match status" value="1"/>
</dbReference>
<sequence length="224" mass="24090">MPLDGKAGTADQRNAAAQQRALDGVRACIHSGEYAPGQRLVESDLMERFGVTRAAVRLALADLTTEGLVERVPNKGARVRVVSVAEAVEITECRMALEGLCAAKAAARATSADHAALRELVERMRAAIAAGDLLGYSDLNHLMHRRILDISAQRTAISTIERLRGQLVRYQFRLALQPGRPQTSLAEHERIVEAVVAGDAAAAEHAMREHLRQVIAGLATPPAP</sequence>
<dbReference type="PANTHER" id="PTHR43537:SF24">
    <property type="entry name" value="GLUCONATE OPERON TRANSCRIPTIONAL REPRESSOR"/>
    <property type="match status" value="1"/>
</dbReference>
<dbReference type="EMBL" id="JBHSXS010000006">
    <property type="protein sequence ID" value="MFC6880792.1"/>
    <property type="molecule type" value="Genomic_DNA"/>
</dbReference>
<evidence type="ECO:0000313" key="6">
    <source>
        <dbReference type="Proteomes" id="UP001596380"/>
    </source>
</evidence>